<keyword evidence="5 9" id="KW-0479">Metal-binding</keyword>
<dbReference type="Pfam" id="PF18102">
    <property type="entry name" value="DTC"/>
    <property type="match status" value="1"/>
</dbReference>
<dbReference type="InterPro" id="IPR018957">
    <property type="entry name" value="Znf_C3HC4_RING-type"/>
</dbReference>
<dbReference type="Proteomes" id="UP001201812">
    <property type="component" value="Unassembled WGS sequence"/>
</dbReference>
<dbReference type="GO" id="GO:0016567">
    <property type="term" value="P:protein ubiquitination"/>
    <property type="evidence" value="ECO:0007669"/>
    <property type="project" value="UniProtKB-UniRule"/>
</dbReference>
<comment type="caution">
    <text evidence="12">The sequence shown here is derived from an EMBL/GenBank/DDBJ whole genome shotgun (WGS) entry which is preliminary data.</text>
</comment>
<dbReference type="InterPro" id="IPR039396">
    <property type="entry name" value="Deltex_C"/>
</dbReference>
<protein>
    <recommendedName>
        <fullName evidence="9">E3 ubiquitin-protein ligase</fullName>
        <ecNumber evidence="9">2.3.2.27</ecNumber>
    </recommendedName>
</protein>
<evidence type="ECO:0000313" key="13">
    <source>
        <dbReference type="Proteomes" id="UP001201812"/>
    </source>
</evidence>
<comment type="pathway">
    <text evidence="2 9">Protein modification; protein ubiquitination.</text>
</comment>
<comment type="catalytic activity">
    <reaction evidence="1 9">
        <text>S-ubiquitinyl-[E2 ubiquitin-conjugating enzyme]-L-cysteine + [acceptor protein]-L-lysine = [E2 ubiquitin-conjugating enzyme]-L-cysteine + N(6)-ubiquitinyl-[acceptor protein]-L-lysine.</text>
        <dbReference type="EC" id="2.3.2.27"/>
    </reaction>
</comment>
<dbReference type="EMBL" id="JAKKPZ010000038">
    <property type="protein sequence ID" value="KAI1707904.1"/>
    <property type="molecule type" value="Genomic_DNA"/>
</dbReference>
<dbReference type="InterPro" id="IPR039399">
    <property type="entry name" value="Deltex_C_sf"/>
</dbReference>
<evidence type="ECO:0000259" key="10">
    <source>
        <dbReference type="PROSITE" id="PS50089"/>
    </source>
</evidence>
<accession>A0AAD4R3X0</accession>
<feature type="domain" description="Macro" evidence="11">
    <location>
        <begin position="9"/>
        <end position="182"/>
    </location>
</feature>
<evidence type="ECO:0000256" key="3">
    <source>
        <dbReference type="ARBA" id="ARBA00009413"/>
    </source>
</evidence>
<dbReference type="GO" id="GO:0007219">
    <property type="term" value="P:Notch signaling pathway"/>
    <property type="evidence" value="ECO:0007669"/>
    <property type="project" value="InterPro"/>
</dbReference>
<dbReference type="SUPFAM" id="SSF52949">
    <property type="entry name" value="Macro domain-like"/>
    <property type="match status" value="1"/>
</dbReference>
<dbReference type="PROSITE" id="PS50089">
    <property type="entry name" value="ZF_RING_2"/>
    <property type="match status" value="1"/>
</dbReference>
<reference evidence="12" key="1">
    <citation type="submission" date="2022-01" db="EMBL/GenBank/DDBJ databases">
        <title>Genome Sequence Resource for Two Populations of Ditylenchus destructor, the Migratory Endoparasitic Phytonematode.</title>
        <authorList>
            <person name="Zhang H."/>
            <person name="Lin R."/>
            <person name="Xie B."/>
        </authorList>
    </citation>
    <scope>NUCLEOTIDE SEQUENCE</scope>
    <source>
        <strain evidence="12">BazhouSP</strain>
    </source>
</reference>
<organism evidence="12 13">
    <name type="scientific">Ditylenchus destructor</name>
    <dbReference type="NCBI Taxonomy" id="166010"/>
    <lineage>
        <taxon>Eukaryota</taxon>
        <taxon>Metazoa</taxon>
        <taxon>Ecdysozoa</taxon>
        <taxon>Nematoda</taxon>
        <taxon>Chromadorea</taxon>
        <taxon>Rhabditida</taxon>
        <taxon>Tylenchina</taxon>
        <taxon>Tylenchomorpha</taxon>
        <taxon>Sphaerularioidea</taxon>
        <taxon>Anguinidae</taxon>
        <taxon>Anguininae</taxon>
        <taxon>Ditylenchus</taxon>
    </lineage>
</organism>
<name>A0AAD4R3X0_9BILA</name>
<evidence type="ECO:0000313" key="12">
    <source>
        <dbReference type="EMBL" id="KAI1707904.1"/>
    </source>
</evidence>
<comment type="similarity">
    <text evidence="3 9">Belongs to the Deltex family.</text>
</comment>
<dbReference type="GO" id="GO:0005737">
    <property type="term" value="C:cytoplasm"/>
    <property type="evidence" value="ECO:0007669"/>
    <property type="project" value="UniProtKB-SubCell"/>
</dbReference>
<dbReference type="PROSITE" id="PS51154">
    <property type="entry name" value="MACRO"/>
    <property type="match status" value="1"/>
</dbReference>
<dbReference type="AlphaFoldDB" id="A0AAD4R3X0"/>
<dbReference type="EC" id="2.3.2.27" evidence="9"/>
<dbReference type="Pfam" id="PF01661">
    <property type="entry name" value="Macro"/>
    <property type="match status" value="1"/>
</dbReference>
<gene>
    <name evidence="12" type="ORF">DdX_12133</name>
</gene>
<dbReference type="InterPro" id="IPR043472">
    <property type="entry name" value="Macro_dom-like"/>
</dbReference>
<proteinExistence type="inferred from homology"/>
<dbReference type="InterPro" id="IPR039398">
    <property type="entry name" value="Deltex_fam"/>
</dbReference>
<evidence type="ECO:0000256" key="1">
    <source>
        <dbReference type="ARBA" id="ARBA00000900"/>
    </source>
</evidence>
<evidence type="ECO:0000259" key="11">
    <source>
        <dbReference type="PROSITE" id="PS51154"/>
    </source>
</evidence>
<evidence type="ECO:0000256" key="9">
    <source>
        <dbReference type="RuleBase" id="RU367105"/>
    </source>
</evidence>
<dbReference type="InterPro" id="IPR013083">
    <property type="entry name" value="Znf_RING/FYVE/PHD"/>
</dbReference>
<keyword evidence="6 8" id="KW-0863">Zinc-finger</keyword>
<sequence>MGHSSNSTANEICNHMYRGAEIKCVVGSIVNCTLNAIAVSCDPTYSLNVGVGRVVKNAAGSGFSHNLNNAKRVQSGPVIVVDACGGLRCQKVILVPLRNAHRRSMDELYSQIFEKAILAGVDSVAIAALGTGAFGLSFYDAANFVKVAIQARQNFGCLKVIQFMDLSNNSMNVFASAITSLGSSAVPSTSTARSISHDSSISDVAEPSPPKKAHLITAKNSFYKNISVDNLKKMYANNDSQEKSHPCSICLSELIPEPTSDSPAGCEELVQLTLCDHIFHKDCLELAFNVRKQCPNCMKWYSAAIGNQPKGSTMTVRKIAGTVPGHPEARGWHEIMYHVPKGVQTKEHPRPGVPFKSDTRVAFLPDSVEGTVVLRMLQLAFEQRLIFTIGDSVTTGKKNVPIWNVHHKTNMRGGPQNYGYPDETYFDRAKQELNSLGIYKEMLD</sequence>
<dbReference type="SMART" id="SM00184">
    <property type="entry name" value="RING"/>
    <property type="match status" value="1"/>
</dbReference>
<dbReference type="InterPro" id="IPR002589">
    <property type="entry name" value="Macro_dom"/>
</dbReference>
<dbReference type="Pfam" id="PF00097">
    <property type="entry name" value="zf-C3HC4"/>
    <property type="match status" value="1"/>
</dbReference>
<dbReference type="GO" id="GO:0061630">
    <property type="term" value="F:ubiquitin protein ligase activity"/>
    <property type="evidence" value="ECO:0007669"/>
    <property type="project" value="UniProtKB-UniRule"/>
</dbReference>
<evidence type="ECO:0000256" key="6">
    <source>
        <dbReference type="ARBA" id="ARBA00022771"/>
    </source>
</evidence>
<dbReference type="InterPro" id="IPR001841">
    <property type="entry name" value="Znf_RING"/>
</dbReference>
<dbReference type="CDD" id="cd09633">
    <property type="entry name" value="Deltex_C"/>
    <property type="match status" value="1"/>
</dbReference>
<comment type="subcellular location">
    <subcellularLocation>
        <location evidence="9">Cytoplasm</location>
    </subcellularLocation>
</comment>
<evidence type="ECO:0000256" key="4">
    <source>
        <dbReference type="ARBA" id="ARBA00022679"/>
    </source>
</evidence>
<evidence type="ECO:0000256" key="2">
    <source>
        <dbReference type="ARBA" id="ARBA00004906"/>
    </source>
</evidence>
<keyword evidence="7 9" id="KW-0862">Zinc</keyword>
<keyword evidence="4 9" id="KW-0808">Transferase</keyword>
<feature type="domain" description="RING-type" evidence="10">
    <location>
        <begin position="247"/>
        <end position="297"/>
    </location>
</feature>
<keyword evidence="9" id="KW-0963">Cytoplasm</keyword>
<keyword evidence="13" id="KW-1185">Reference proteome</keyword>
<evidence type="ECO:0000256" key="5">
    <source>
        <dbReference type="ARBA" id="ARBA00022723"/>
    </source>
</evidence>
<evidence type="ECO:0000256" key="8">
    <source>
        <dbReference type="PROSITE-ProRule" id="PRU00175"/>
    </source>
</evidence>
<dbReference type="SUPFAM" id="SSF57850">
    <property type="entry name" value="RING/U-box"/>
    <property type="match status" value="1"/>
</dbReference>
<dbReference type="SMART" id="SM00506">
    <property type="entry name" value="A1pp"/>
    <property type="match status" value="1"/>
</dbReference>
<dbReference type="Gene3D" id="3.40.220.10">
    <property type="entry name" value="Leucine Aminopeptidase, subunit E, domain 1"/>
    <property type="match status" value="1"/>
</dbReference>
<dbReference type="Gene3D" id="3.30.40.10">
    <property type="entry name" value="Zinc/RING finger domain, C3HC4 (zinc finger)"/>
    <property type="match status" value="1"/>
</dbReference>
<dbReference type="PANTHER" id="PTHR12622">
    <property type="entry name" value="DELTEX-RELATED"/>
    <property type="match status" value="1"/>
</dbReference>
<dbReference type="Gene3D" id="3.30.390.130">
    <property type="match status" value="1"/>
</dbReference>
<evidence type="ECO:0000256" key="7">
    <source>
        <dbReference type="ARBA" id="ARBA00022833"/>
    </source>
</evidence>
<dbReference type="GO" id="GO:0008270">
    <property type="term" value="F:zinc ion binding"/>
    <property type="evidence" value="ECO:0007669"/>
    <property type="project" value="UniProtKB-KW"/>
</dbReference>